<dbReference type="EMBL" id="CP018889">
    <property type="protein sequence ID" value="QGX04068.1"/>
    <property type="molecule type" value="Genomic_DNA"/>
</dbReference>
<dbReference type="NCBIfam" id="NF033580">
    <property type="entry name" value="transpos_IS5_3"/>
    <property type="match status" value="1"/>
</dbReference>
<evidence type="ECO:0000313" key="6">
    <source>
        <dbReference type="EMBL" id="QGX04131.1"/>
    </source>
</evidence>
<protein>
    <submittedName>
        <fullName evidence="3">IS5 family transposase</fullName>
    </submittedName>
</protein>
<evidence type="ECO:0000313" key="5">
    <source>
        <dbReference type="EMBL" id="QGX04068.1"/>
    </source>
</evidence>
<dbReference type="Proteomes" id="UP000234271">
    <property type="component" value="Chromosome"/>
</dbReference>
<dbReference type="InterPro" id="IPR002559">
    <property type="entry name" value="Transposase_11"/>
</dbReference>
<keyword evidence="7" id="KW-1185">Reference proteome</keyword>
<dbReference type="GO" id="GO:0006313">
    <property type="term" value="P:DNA transposition"/>
    <property type="evidence" value="ECO:0007669"/>
    <property type="project" value="InterPro"/>
</dbReference>
<dbReference type="Pfam" id="PF01609">
    <property type="entry name" value="DDE_Tnp_1"/>
    <property type="match status" value="1"/>
</dbReference>
<gene>
    <name evidence="4" type="ORF">BLE401_03395</name>
    <name evidence="3" type="ORF">BLE401_05705</name>
    <name evidence="6" type="ORF">BLE401_08555</name>
    <name evidence="5" type="ORF">BLE401_16795</name>
</gene>
<organism evidence="3 7">
    <name type="scientific">Beggiatoa leptomitoformis</name>
    <dbReference type="NCBI Taxonomy" id="288004"/>
    <lineage>
        <taxon>Bacteria</taxon>
        <taxon>Pseudomonadati</taxon>
        <taxon>Pseudomonadota</taxon>
        <taxon>Gammaproteobacteria</taxon>
        <taxon>Thiotrichales</taxon>
        <taxon>Thiotrichaceae</taxon>
        <taxon>Beggiatoa</taxon>
    </lineage>
</organism>
<evidence type="ECO:0000313" key="4">
    <source>
        <dbReference type="EMBL" id="QGX04035.1"/>
    </source>
</evidence>
<dbReference type="PANTHER" id="PTHR46637">
    <property type="entry name" value="TIS1421-TRANSPOSASE PROTEIN A"/>
    <property type="match status" value="1"/>
</dbReference>
<reference evidence="7" key="1">
    <citation type="submission" date="2016-12" db="EMBL/GenBank/DDBJ databases">
        <title>Complete Genome Sequence of Beggiatoa leptomitiformis D-401.</title>
        <authorList>
            <person name="Fomenkov A."/>
            <person name="Vincze T."/>
            <person name="Grabovich M."/>
            <person name="Anton B.P."/>
            <person name="Dubinina G."/>
            <person name="Orlova M."/>
            <person name="Belousova E."/>
            <person name="Roberts R.J."/>
        </authorList>
    </citation>
    <scope>NUCLEOTIDE SEQUENCE [LARGE SCALE GENOMIC DNA]</scope>
    <source>
        <strain evidence="4 7">D-401</strain>
    </source>
</reference>
<dbReference type="InterPro" id="IPR052909">
    <property type="entry name" value="Transposase_6_like"/>
</dbReference>
<dbReference type="GO" id="GO:0004803">
    <property type="term" value="F:transposase activity"/>
    <property type="evidence" value="ECO:0007669"/>
    <property type="project" value="InterPro"/>
</dbReference>
<dbReference type="OrthoDB" id="8781865at2"/>
<dbReference type="EMBL" id="CP018889">
    <property type="protein sequence ID" value="QGX04035.1"/>
    <property type="molecule type" value="Genomic_DNA"/>
</dbReference>
<proteinExistence type="predicted"/>
<dbReference type="EMBL" id="CP018889">
    <property type="protein sequence ID" value="QGX04131.1"/>
    <property type="molecule type" value="Genomic_DNA"/>
</dbReference>
<dbReference type="Pfam" id="PF13340">
    <property type="entry name" value="DUF4096"/>
    <property type="match status" value="1"/>
</dbReference>
<feature type="domain" description="Insertion element IS402-like" evidence="2">
    <location>
        <begin position="7"/>
        <end position="80"/>
    </location>
</feature>
<evidence type="ECO:0000313" key="7">
    <source>
        <dbReference type="Proteomes" id="UP000234271"/>
    </source>
</evidence>
<name>A0A650GCA7_9GAMM</name>
<evidence type="ECO:0000259" key="1">
    <source>
        <dbReference type="Pfam" id="PF01609"/>
    </source>
</evidence>
<sequence length="249" mass="28179">MSRRYALTDEQWSKLEPLLPGRKGHVGMTAKDNRLFIDAVLFRYRSGIPWRDLPERFGDFRVVHTRFSRWSKKGVWERVFKILSADADNEYAMIDSTIVRAHQHSSGGGADEAIGRSAGGLSTKINSVVDALGNPTPFFLTAGQASDLEGADALIPQIKANALLADKAYDADERVRDVLKQQGIEPVIPFRKNRLNPPYYDKVLYKARYLIEHFFGKLKQYRAIATRYDKRARNFLSGVYLASTLILLA</sequence>
<accession>A0A650GCA7</accession>
<evidence type="ECO:0000313" key="3">
    <source>
        <dbReference type="EMBL" id="QGX04015.1"/>
    </source>
</evidence>
<feature type="domain" description="Transposase IS4-like" evidence="1">
    <location>
        <begin position="94"/>
        <end position="236"/>
    </location>
</feature>
<dbReference type="GO" id="GO:0003677">
    <property type="term" value="F:DNA binding"/>
    <property type="evidence" value="ECO:0007669"/>
    <property type="project" value="InterPro"/>
</dbReference>
<dbReference type="InterPro" id="IPR025161">
    <property type="entry name" value="IS402-like_dom"/>
</dbReference>
<dbReference type="PANTHER" id="PTHR46637:SF1">
    <property type="entry name" value="BLL5188 PROTEIN"/>
    <property type="match status" value="1"/>
</dbReference>
<dbReference type="AlphaFoldDB" id="A0A650GCA7"/>
<reference evidence="3" key="2">
    <citation type="submission" date="2019-12" db="EMBL/GenBank/DDBJ databases">
        <title>Complete Genome Sequence of Beggiatoa leptomitiformis D-401.</title>
        <authorList>
            <person name="Fomenkov A."/>
            <person name="Vincze T."/>
            <person name="Grabovich M."/>
            <person name="Anton B.P."/>
            <person name="Dubinina G."/>
            <person name="Orlova M."/>
            <person name="Belousova E."/>
            <person name="Roberts R.J."/>
        </authorList>
    </citation>
    <scope>NUCLEOTIDE SEQUENCE</scope>
    <source>
        <strain evidence="3 7">D-401</strain>
    </source>
</reference>
<evidence type="ECO:0000259" key="2">
    <source>
        <dbReference type="Pfam" id="PF13340"/>
    </source>
</evidence>
<dbReference type="EMBL" id="CP018889">
    <property type="protein sequence ID" value="QGX04015.1"/>
    <property type="molecule type" value="Genomic_DNA"/>
</dbReference>